<accession>A0A853BVC0</accession>
<dbReference type="AlphaFoldDB" id="A0A853BVC0"/>
<sequence>MILCKLSVRGTHASLELLRAHAIDYDHTLPAETRYSAVRLCDPANRIERVDAEALFAWLVEEGVTEEWARRAVLSVRESRLGYVR</sequence>
<keyword evidence="2" id="KW-1185">Reference proteome</keyword>
<evidence type="ECO:0000313" key="2">
    <source>
        <dbReference type="Proteomes" id="UP000575985"/>
    </source>
</evidence>
<dbReference type="RefSeq" id="WP_179770010.1">
    <property type="nucleotide sequence ID" value="NZ_JACCFO010000001.1"/>
</dbReference>
<comment type="caution">
    <text evidence="1">The sequence shown here is derived from an EMBL/GenBank/DDBJ whole genome shotgun (WGS) entry which is preliminary data.</text>
</comment>
<reference evidence="1 2" key="1">
    <citation type="submission" date="2020-07" db="EMBL/GenBank/DDBJ databases">
        <title>Sequencing the genomes of 1000 actinobacteria strains.</title>
        <authorList>
            <person name="Klenk H.-P."/>
        </authorList>
    </citation>
    <scope>NUCLEOTIDE SEQUENCE [LARGE SCALE GENOMIC DNA]</scope>
    <source>
        <strain evidence="1 2">DSM 45927</strain>
    </source>
</reference>
<organism evidence="1 2">
    <name type="scientific">Streptomonospora nanhaiensis</name>
    <dbReference type="NCBI Taxonomy" id="1323731"/>
    <lineage>
        <taxon>Bacteria</taxon>
        <taxon>Bacillati</taxon>
        <taxon>Actinomycetota</taxon>
        <taxon>Actinomycetes</taxon>
        <taxon>Streptosporangiales</taxon>
        <taxon>Nocardiopsidaceae</taxon>
        <taxon>Streptomonospora</taxon>
    </lineage>
</organism>
<evidence type="ECO:0000313" key="1">
    <source>
        <dbReference type="EMBL" id="NYI98954.1"/>
    </source>
</evidence>
<dbReference type="EMBL" id="JACCFO010000001">
    <property type="protein sequence ID" value="NYI98954.1"/>
    <property type="molecule type" value="Genomic_DNA"/>
</dbReference>
<dbReference type="Proteomes" id="UP000575985">
    <property type="component" value="Unassembled WGS sequence"/>
</dbReference>
<name>A0A853BVC0_9ACTN</name>
<protein>
    <submittedName>
        <fullName evidence="1">Uncharacterized protein</fullName>
    </submittedName>
</protein>
<proteinExistence type="predicted"/>
<gene>
    <name evidence="1" type="ORF">HNR12_005231</name>
</gene>